<evidence type="ECO:0000256" key="9">
    <source>
        <dbReference type="HAMAP-Rule" id="MF_00553"/>
    </source>
</evidence>
<dbReference type="OrthoDB" id="77269at2157"/>
<dbReference type="PROSITE" id="PS00674">
    <property type="entry name" value="AAA"/>
    <property type="match status" value="1"/>
</dbReference>
<protein>
    <recommendedName>
        <fullName evidence="9">Proteasome-activating nucleotidase</fullName>
        <shortName evidence="9">PAN</shortName>
    </recommendedName>
    <alternativeName>
        <fullName evidence="9">Proteasomal ATPase</fullName>
    </alternativeName>
    <alternativeName>
        <fullName evidence="9">Proteasome regulatory ATPase</fullName>
    </alternativeName>
    <alternativeName>
        <fullName evidence="9">Proteasome regulatory particle</fullName>
    </alternativeName>
</protein>
<dbReference type="GO" id="GO:0016887">
    <property type="term" value="F:ATP hydrolysis activity"/>
    <property type="evidence" value="ECO:0007669"/>
    <property type="project" value="UniProtKB-UniRule"/>
</dbReference>
<comment type="similarity">
    <text evidence="2 9 10">Belongs to the AAA ATPase family.</text>
</comment>
<feature type="domain" description="AAA+ ATPase" evidence="12">
    <location>
        <begin position="184"/>
        <end position="323"/>
    </location>
</feature>
<keyword evidence="6 9" id="KW-0647">Proteasome</keyword>
<dbReference type="FunCoup" id="A0A554NFA8">
    <property type="interactions" value="118"/>
</dbReference>
<evidence type="ECO:0000256" key="10">
    <source>
        <dbReference type="RuleBase" id="RU003651"/>
    </source>
</evidence>
<dbReference type="GO" id="GO:0022623">
    <property type="term" value="C:proteasome-activating nucleotidase complex"/>
    <property type="evidence" value="ECO:0007669"/>
    <property type="project" value="UniProtKB-UniRule"/>
</dbReference>
<comment type="domain">
    <text evidence="9">Consists of three main regions, an N-terminal coiled-coil domain that may assist in substrate recognition, an interdomain involved in PAN hexamerization, and a C-terminal ATPase domain of the AAA type.</text>
</comment>
<feature type="binding site" evidence="9">
    <location>
        <begin position="195"/>
        <end position="200"/>
    </location>
    <ligand>
        <name>ATP</name>
        <dbReference type="ChEBI" id="CHEBI:30616"/>
    </ligand>
</feature>
<keyword evidence="4 9" id="KW-0547">Nucleotide-binding</keyword>
<evidence type="ECO:0000256" key="6">
    <source>
        <dbReference type="ARBA" id="ARBA00022942"/>
    </source>
</evidence>
<dbReference type="Proteomes" id="UP000319894">
    <property type="component" value="Unassembled WGS sequence"/>
</dbReference>
<dbReference type="GO" id="GO:0010498">
    <property type="term" value="P:proteasomal protein catabolic process"/>
    <property type="evidence" value="ECO:0007669"/>
    <property type="project" value="UniProtKB-UniRule"/>
</dbReference>
<evidence type="ECO:0000256" key="8">
    <source>
        <dbReference type="ARBA" id="ARBA00023186"/>
    </source>
</evidence>
<evidence type="ECO:0000256" key="7">
    <source>
        <dbReference type="ARBA" id="ARBA00023054"/>
    </source>
</evidence>
<sequence length="406" mass="44930">MSRSPSLPDQPTLDLDPEMGPDERLAALEDHFAEVTRVHQELTSQLDAARDRQSDLREEVDKLQRENEALKTSSLYLATVEEIADDEVVLKQHGNNQEVLTDVSPRLADKLEAGDRVAINDSFAIQTVLDTEKDARAQAMEIDSSPSVTYADIGGLDSQITEVREAVEDPLTNPEVFDTVGIEPPTGVLLHGPPGTGKTMLARAVANQTDATFIKMAGSELVQKFIGEGARLVRDLFELAEERQPAIIFIDEIDAIASKRTESKTSGDAEVQRTMMQLLSEMDGFDQRGDISIIAATNRFDMLDRAILRPGRFDRLIEVPEPNDEGRTEILRIHTREMSLDDDVELAALADTTEGYTGAELESLSTEAGMFAIRDDRTQVRMVDFEDAMEKIDRDDDTAGTPIAFH</sequence>
<dbReference type="FunFam" id="3.40.50.300:FF:000033">
    <property type="entry name" value="26S protease regulatory subunit 6B"/>
    <property type="match status" value="1"/>
</dbReference>
<dbReference type="Pfam" id="PF17862">
    <property type="entry name" value="AAA_lid_3"/>
    <property type="match status" value="1"/>
</dbReference>
<feature type="coiled-coil region" evidence="9">
    <location>
        <begin position="39"/>
        <end position="73"/>
    </location>
</feature>
<evidence type="ECO:0000256" key="3">
    <source>
        <dbReference type="ARBA" id="ARBA00022490"/>
    </source>
</evidence>
<dbReference type="PANTHER" id="PTHR23073">
    <property type="entry name" value="26S PROTEASOME REGULATORY SUBUNIT"/>
    <property type="match status" value="1"/>
</dbReference>
<comment type="function">
    <text evidence="9">ATPase which is responsible for recognizing, binding, unfolding and translocation of substrate proteins into the archaeal 20S proteasome core particle. Is essential for opening the gate of the 20S proteasome via an interaction with its C-terminus, thereby allowing substrate entry and access to the site of proteolysis. Thus, the C-termini of the proteasomal ATPase function like a 'key in a lock' to induce gate opening and therefore regulate proteolysis. Unfolding activity requires energy from ATP hydrolysis, whereas ATP binding alone promotes ATPase-20S proteasome association which triggers gate opening, and supports translocation of unfolded substrates.</text>
</comment>
<dbReference type="Gene3D" id="2.40.50.140">
    <property type="entry name" value="Nucleic acid-binding proteins"/>
    <property type="match status" value="1"/>
</dbReference>
<evidence type="ECO:0000256" key="2">
    <source>
        <dbReference type="ARBA" id="ARBA00006914"/>
    </source>
</evidence>
<dbReference type="HAMAP" id="MF_00553">
    <property type="entry name" value="PAN"/>
    <property type="match status" value="1"/>
</dbReference>
<dbReference type="InParanoid" id="A0A554NFA8"/>
<name>A0A554NFA8_9EURY</name>
<evidence type="ECO:0000256" key="1">
    <source>
        <dbReference type="ARBA" id="ARBA00004496"/>
    </source>
</evidence>
<evidence type="ECO:0000259" key="12">
    <source>
        <dbReference type="SMART" id="SM00382"/>
    </source>
</evidence>
<evidence type="ECO:0000256" key="5">
    <source>
        <dbReference type="ARBA" id="ARBA00022840"/>
    </source>
</evidence>
<dbReference type="SMART" id="SM00382">
    <property type="entry name" value="AAA"/>
    <property type="match status" value="1"/>
</dbReference>
<dbReference type="Gene3D" id="3.40.50.300">
    <property type="entry name" value="P-loop containing nucleotide triphosphate hydrolases"/>
    <property type="match status" value="1"/>
</dbReference>
<dbReference type="GO" id="GO:0043335">
    <property type="term" value="P:protein unfolding"/>
    <property type="evidence" value="ECO:0007669"/>
    <property type="project" value="UniProtKB-UniRule"/>
</dbReference>
<dbReference type="Pfam" id="PF00004">
    <property type="entry name" value="AAA"/>
    <property type="match status" value="1"/>
</dbReference>
<keyword evidence="8 9" id="KW-0143">Chaperone</keyword>
<proteinExistence type="inferred from homology"/>
<dbReference type="InterPro" id="IPR003593">
    <property type="entry name" value="AAA+_ATPase"/>
</dbReference>
<dbReference type="EMBL" id="QMDX01000001">
    <property type="protein sequence ID" value="TSD16071.1"/>
    <property type="molecule type" value="Genomic_DNA"/>
</dbReference>
<dbReference type="GO" id="GO:0005737">
    <property type="term" value="C:cytoplasm"/>
    <property type="evidence" value="ECO:0007669"/>
    <property type="project" value="UniProtKB-SubCell"/>
</dbReference>
<dbReference type="AlphaFoldDB" id="A0A554NFA8"/>
<keyword evidence="14" id="KW-1185">Reference proteome</keyword>
<comment type="subunit">
    <text evidence="9">Homohexamer. The hexameric complex has a two-ring architecture resembling a top hat that caps the 20S proteasome core at one or both ends. Upon ATP-binding, the C-terminus of PAN interacts with the alpha-rings of the proteasome core by binding to the intersubunit pockets.</text>
</comment>
<comment type="caution">
    <text evidence="13">The sequence shown here is derived from an EMBL/GenBank/DDBJ whole genome shotgun (WGS) entry which is preliminary data.</text>
</comment>
<keyword evidence="7 9" id="KW-0175">Coiled coil</keyword>
<dbReference type="InterPro" id="IPR027417">
    <property type="entry name" value="P-loop_NTPase"/>
</dbReference>
<keyword evidence="5 9" id="KW-0067">ATP-binding</keyword>
<accession>A0A554NFA8</accession>
<dbReference type="GO" id="GO:0005524">
    <property type="term" value="F:ATP binding"/>
    <property type="evidence" value="ECO:0007669"/>
    <property type="project" value="UniProtKB-UniRule"/>
</dbReference>
<evidence type="ECO:0000256" key="4">
    <source>
        <dbReference type="ARBA" id="ARBA00022741"/>
    </source>
</evidence>
<evidence type="ECO:0000313" key="13">
    <source>
        <dbReference type="EMBL" id="TSD16071.1"/>
    </source>
</evidence>
<keyword evidence="3 9" id="KW-0963">Cytoplasm</keyword>
<dbReference type="InterPro" id="IPR003960">
    <property type="entry name" value="ATPase_AAA_CS"/>
</dbReference>
<evidence type="ECO:0000256" key="11">
    <source>
        <dbReference type="SAM" id="MobiDB-lite"/>
    </source>
</evidence>
<dbReference type="InterPro" id="IPR003959">
    <property type="entry name" value="ATPase_AAA_core"/>
</dbReference>
<reference evidence="13 14" key="1">
    <citation type="submission" date="2018-06" db="EMBL/GenBank/DDBJ databases">
        <title>Natronomonas sp. F16-60 a new haloarchaeon isolated from a solar saltern of Isla Cristina, Huelva, Spain.</title>
        <authorList>
            <person name="Duran-Viseras A."/>
            <person name="Sanchez-Porro C."/>
            <person name="Ventosa A."/>
        </authorList>
    </citation>
    <scope>NUCLEOTIDE SEQUENCE [LARGE SCALE GENOMIC DNA]</scope>
    <source>
        <strain evidence="13 14">F16-60</strain>
    </source>
</reference>
<dbReference type="InterPro" id="IPR050221">
    <property type="entry name" value="26S_Proteasome_ATPase"/>
</dbReference>
<gene>
    <name evidence="9" type="primary">pan</name>
    <name evidence="13" type="ORF">DP107_02510</name>
</gene>
<feature type="region of interest" description="Disordered" evidence="11">
    <location>
        <begin position="1"/>
        <end position="21"/>
    </location>
</feature>
<comment type="subcellular location">
    <subcellularLocation>
        <location evidence="1 9">Cytoplasm</location>
    </subcellularLocation>
</comment>
<dbReference type="InterPro" id="IPR023501">
    <property type="entry name" value="Nucleotidase_PAN"/>
</dbReference>
<dbReference type="Gene3D" id="1.10.8.60">
    <property type="match status" value="1"/>
</dbReference>
<dbReference type="NCBIfam" id="NF003069">
    <property type="entry name" value="PRK03992.1"/>
    <property type="match status" value="1"/>
</dbReference>
<dbReference type="RefSeq" id="WP_144260550.1">
    <property type="nucleotide sequence ID" value="NZ_QMDX01000001.1"/>
</dbReference>
<evidence type="ECO:0000313" key="14">
    <source>
        <dbReference type="Proteomes" id="UP000319894"/>
    </source>
</evidence>
<feature type="binding site" evidence="9">
    <location>
        <position position="334"/>
    </location>
    <ligand>
        <name>ATP</name>
        <dbReference type="ChEBI" id="CHEBI:30616"/>
    </ligand>
</feature>
<organism evidence="13 14">
    <name type="scientific">Haloglomus irregulare</name>
    <dbReference type="NCBI Taxonomy" id="2234134"/>
    <lineage>
        <taxon>Archaea</taxon>
        <taxon>Methanobacteriati</taxon>
        <taxon>Methanobacteriota</taxon>
        <taxon>Stenosarchaea group</taxon>
        <taxon>Halobacteria</taxon>
        <taxon>Halobacteriales</taxon>
        <taxon>Natronomonadaceae</taxon>
        <taxon>Haloglomus</taxon>
    </lineage>
</organism>
<dbReference type="NCBIfam" id="NF047747">
    <property type="entry name" value="PrtsmActNtasePan2"/>
    <property type="match status" value="1"/>
</dbReference>
<dbReference type="InterPro" id="IPR012340">
    <property type="entry name" value="NA-bd_OB-fold"/>
</dbReference>
<dbReference type="SUPFAM" id="SSF52540">
    <property type="entry name" value="P-loop containing nucleoside triphosphate hydrolases"/>
    <property type="match status" value="1"/>
</dbReference>
<dbReference type="InterPro" id="IPR041569">
    <property type="entry name" value="AAA_lid_3"/>
</dbReference>